<keyword evidence="4 6" id="KW-1133">Transmembrane helix</keyword>
<proteinExistence type="predicted"/>
<feature type="transmembrane region" description="Helical" evidence="6">
    <location>
        <begin position="333"/>
        <end position="350"/>
    </location>
</feature>
<evidence type="ECO:0000256" key="2">
    <source>
        <dbReference type="ARBA" id="ARBA00022475"/>
    </source>
</evidence>
<keyword evidence="10" id="KW-1185">Reference proteome</keyword>
<evidence type="ECO:0000256" key="1">
    <source>
        <dbReference type="ARBA" id="ARBA00004651"/>
    </source>
</evidence>
<dbReference type="Pfam" id="PF13567">
    <property type="entry name" value="DUF4131"/>
    <property type="match status" value="1"/>
</dbReference>
<feature type="transmembrane region" description="Helical" evidence="6">
    <location>
        <begin position="251"/>
        <end position="275"/>
    </location>
</feature>
<evidence type="ECO:0000313" key="9">
    <source>
        <dbReference type="EMBL" id="MDI9256534.1"/>
    </source>
</evidence>
<evidence type="ECO:0000256" key="5">
    <source>
        <dbReference type="ARBA" id="ARBA00023136"/>
    </source>
</evidence>
<evidence type="ECO:0000313" key="10">
    <source>
        <dbReference type="Proteomes" id="UP001230035"/>
    </source>
</evidence>
<dbReference type="PANTHER" id="PTHR30619">
    <property type="entry name" value="DNA INTERNALIZATION/COMPETENCE PROTEIN COMEC/REC2"/>
    <property type="match status" value="1"/>
</dbReference>
<evidence type="ECO:0000256" key="6">
    <source>
        <dbReference type="SAM" id="Phobius"/>
    </source>
</evidence>
<feature type="transmembrane region" description="Helical" evidence="6">
    <location>
        <begin position="479"/>
        <end position="501"/>
    </location>
</feature>
<keyword evidence="3 6" id="KW-0812">Transmembrane</keyword>
<feature type="transmembrane region" description="Helical" evidence="6">
    <location>
        <begin position="31"/>
        <end position="50"/>
    </location>
</feature>
<feature type="transmembrane region" description="Helical" evidence="6">
    <location>
        <begin position="415"/>
        <end position="443"/>
    </location>
</feature>
<name>A0ABT6XPF8_9FLAO</name>
<dbReference type="Pfam" id="PF03772">
    <property type="entry name" value="Competence"/>
    <property type="match status" value="1"/>
</dbReference>
<dbReference type="Proteomes" id="UP001230035">
    <property type="component" value="Unassembled WGS sequence"/>
</dbReference>
<keyword evidence="2" id="KW-1003">Cell membrane</keyword>
<dbReference type="NCBIfam" id="TIGR00360">
    <property type="entry name" value="ComEC_N-term"/>
    <property type="match status" value="1"/>
</dbReference>
<comment type="caution">
    <text evidence="9">The sequence shown here is derived from an EMBL/GenBank/DDBJ whole genome shotgun (WGS) entry which is preliminary data.</text>
</comment>
<feature type="transmembrane region" description="Helical" evidence="6">
    <location>
        <begin position="385"/>
        <end position="409"/>
    </location>
</feature>
<sequence>MKILQFPLTKVTLCFIFGILFYQKFQPEANSVNSLSGFLLFFLILFHFFIKKKIIFKWLFGCVALTLSFLLGVSTTTTNKECLKSTHFIHFIEENVAYSITLRVTEKLKSTPKNVRYVAEIKALNQLPCFGKIILSIPKSNPVKEIPMGSIAEATGTIIRNKKPLNPNQFDYGKYLENQQIYGRLYLNEDKKLNITGIESSVWTHFANFRTKIIRNLERSQFQKNELAIVAALLLGQQQDIDPEVLQDYQLAGAVHILSVSGLHVGFLMLLVTFLLKPIPNTHRNKLIKLILILMILWSYGILAGLAPSIVRSVVMFSFVAIGHHLKRSINPFYTLLVSVFLILLWNPYFLFDIGFQLSYLALFFILWWQPELKATWQTKHKIMIYFWDIVTVSVAAQVGTLPLSLYYFHQFPGLFLVTNIVILPLLGVVMTVGLIAVVIACFGKVPLFIVEIESLLIAWQNYIIHKVASMEAFVIQNISFNTSMMLLSYLMIILFILWYNNPNFKRFALLLLAFICFELLYVGIKKIRTEEEVIVFNSKEASLLSHRKQNSVTLYCNAENWSSFKANTMFQNYITANFCVIKERKQSQNVLYLKHQKILLIDSLALLSDKIKPDIVILTHSPKLNLERLIQTCKPKQIVADGTNYKSYIKLWQATCNQEKIPFHATCEKGFYKF</sequence>
<keyword evidence="5 6" id="KW-0472">Membrane</keyword>
<feature type="domain" description="ComEC/Rec2-related protein" evidence="7">
    <location>
        <begin position="233"/>
        <end position="500"/>
    </location>
</feature>
<protein>
    <submittedName>
        <fullName evidence="9">ComEC/Rec2 family competence protein</fullName>
    </submittedName>
</protein>
<organism evidence="9 10">
    <name type="scientific">Flavobacterium sedimenticola</name>
    <dbReference type="NCBI Taxonomy" id="3043286"/>
    <lineage>
        <taxon>Bacteria</taxon>
        <taxon>Pseudomonadati</taxon>
        <taxon>Bacteroidota</taxon>
        <taxon>Flavobacteriia</taxon>
        <taxon>Flavobacteriales</taxon>
        <taxon>Flavobacteriaceae</taxon>
        <taxon>Flavobacterium</taxon>
    </lineage>
</organism>
<evidence type="ECO:0000256" key="4">
    <source>
        <dbReference type="ARBA" id="ARBA00022989"/>
    </source>
</evidence>
<dbReference type="InterPro" id="IPR025405">
    <property type="entry name" value="DUF4131"/>
</dbReference>
<feature type="transmembrane region" description="Helical" evidence="6">
    <location>
        <begin position="55"/>
        <end position="73"/>
    </location>
</feature>
<dbReference type="InterPro" id="IPR004477">
    <property type="entry name" value="ComEC_N"/>
</dbReference>
<dbReference type="RefSeq" id="WP_283238206.1">
    <property type="nucleotide sequence ID" value="NZ_JASGBP010000001.1"/>
</dbReference>
<evidence type="ECO:0000259" key="8">
    <source>
        <dbReference type="Pfam" id="PF13567"/>
    </source>
</evidence>
<comment type="subcellular location">
    <subcellularLocation>
        <location evidence="1">Cell membrane</location>
        <topology evidence="1">Multi-pass membrane protein</topology>
    </subcellularLocation>
</comment>
<dbReference type="PANTHER" id="PTHR30619:SF1">
    <property type="entry name" value="RECOMBINATION PROTEIN 2"/>
    <property type="match status" value="1"/>
</dbReference>
<dbReference type="InterPro" id="IPR052159">
    <property type="entry name" value="Competence_DNA_uptake"/>
</dbReference>
<feature type="transmembrane region" description="Helical" evidence="6">
    <location>
        <begin position="287"/>
        <end position="303"/>
    </location>
</feature>
<dbReference type="EMBL" id="JASGBP010000001">
    <property type="protein sequence ID" value="MDI9256534.1"/>
    <property type="molecule type" value="Genomic_DNA"/>
</dbReference>
<feature type="domain" description="DUF4131" evidence="8">
    <location>
        <begin position="38"/>
        <end position="191"/>
    </location>
</feature>
<evidence type="ECO:0000259" key="7">
    <source>
        <dbReference type="Pfam" id="PF03772"/>
    </source>
</evidence>
<feature type="transmembrane region" description="Helical" evidence="6">
    <location>
        <begin position="507"/>
        <end position="525"/>
    </location>
</feature>
<evidence type="ECO:0000256" key="3">
    <source>
        <dbReference type="ARBA" id="ARBA00022692"/>
    </source>
</evidence>
<reference evidence="9 10" key="1">
    <citation type="submission" date="2023-05" db="EMBL/GenBank/DDBJ databases">
        <title>Flavobacterium sedimenti sp. nov., isolated from the sediment.</title>
        <authorList>
            <person name="Wu N."/>
        </authorList>
    </citation>
    <scope>NUCLEOTIDE SEQUENCE [LARGE SCALE GENOMIC DNA]</scope>
    <source>
        <strain evidence="9 10">YZ-48</strain>
    </source>
</reference>
<accession>A0ABT6XPF8</accession>
<gene>
    <name evidence="9" type="ORF">QHT84_03810</name>
</gene>
<feature type="transmembrane region" description="Helical" evidence="6">
    <location>
        <begin position="356"/>
        <end position="373"/>
    </location>
</feature>